<dbReference type="EMBL" id="LR881183">
    <property type="protein sequence ID" value="CAD5243312.1"/>
    <property type="molecule type" value="Genomic_DNA"/>
</dbReference>
<evidence type="ECO:0000313" key="2">
    <source>
        <dbReference type="Proteomes" id="UP000516304"/>
    </source>
</evidence>
<dbReference type="AlphaFoldDB" id="A0A7G2D8J4"/>
<proteinExistence type="predicted"/>
<reference evidence="1 2" key="1">
    <citation type="submission" date="2020-09" db="EMBL/GenBank/DDBJ databases">
        <authorList>
            <person name="Courtine D."/>
        </authorList>
    </citation>
    <scope>NUCLEOTIDE SEQUENCE [LARGE SCALE GENOMIC DNA]</scope>
    <source>
        <strain evidence="1 2">IRI35c</strain>
    </source>
</reference>
<dbReference type="KEGG" id="tcq:TIRI35C_0158"/>
<gene>
    <name evidence="1" type="ORF">TIRI35C_0158</name>
</gene>
<evidence type="ECO:0000313" key="1">
    <source>
        <dbReference type="EMBL" id="CAD5243312.1"/>
    </source>
</evidence>
<dbReference type="RefSeq" id="WP_246454631.1">
    <property type="nucleotide sequence ID" value="NZ_LR881183.1"/>
</dbReference>
<organism evidence="1 2">
    <name type="scientific">Thermococcus camini</name>
    <dbReference type="NCBI Taxonomy" id="2016373"/>
    <lineage>
        <taxon>Archaea</taxon>
        <taxon>Methanobacteriati</taxon>
        <taxon>Methanobacteriota</taxon>
        <taxon>Thermococci</taxon>
        <taxon>Thermococcales</taxon>
        <taxon>Thermococcaceae</taxon>
        <taxon>Thermococcus</taxon>
    </lineage>
</organism>
<sequence>MRRRWIYPLALIAVVLLGASLLVVTLNQPHSQGYTKVYFESDIFPRVEPNRTYELAFLIESHEEDVSTYVYAVYLDNSSIETGKVTLNPGDLHRIQFSFSIDKVDYSKRVLLNETRTLKVNGSSDVVGAPRAYGIDLAKFNLTGEDLIHVLENFPLMYVTNETSIIVNTTNGTSISDVSMRKDGDRLIETRREFNLTRSGDGYVLSLRTLKVEYVPRPVEIRVVVVSSSGEKYSLRALLESGG</sequence>
<name>A0A7G2D8J4_9EURY</name>
<dbReference type="GeneID" id="58917890"/>
<dbReference type="Proteomes" id="UP000516304">
    <property type="component" value="Chromosome TIRI35C"/>
</dbReference>
<protein>
    <submittedName>
        <fullName evidence="1">Uncharacterized protein</fullName>
    </submittedName>
</protein>
<accession>A0A7G2D8J4</accession>
<keyword evidence="2" id="KW-1185">Reference proteome</keyword>